<dbReference type="EMBL" id="SMKL01000019">
    <property type="protein sequence ID" value="TDC51880.1"/>
    <property type="molecule type" value="Genomic_DNA"/>
</dbReference>
<proteinExistence type="predicted"/>
<evidence type="ECO:0000313" key="2">
    <source>
        <dbReference type="Proteomes" id="UP000295621"/>
    </source>
</evidence>
<dbReference type="OrthoDB" id="5182922at2"/>
<accession>A0A4R4RQ21</accession>
<keyword evidence="2" id="KW-1185">Reference proteome</keyword>
<sequence length="170" mass="19090">MIPRSKNFRGLLGGWFSVETHIPGYIEACERVPAWLAEGKQEIIDFRDELAVHIRDSSYPALPSMTQWGTDEWLRDLWFDAFGPDTPPGDPYPVPAADWGTTRLTPYMLHAVDEDDEGSSEGAAAWLAQRDLTAQGVYGAFSHEMIRRPEPADYADHLRRATEAGLREDG</sequence>
<organism evidence="1 2">
    <name type="scientific">Jiangella ureilytica</name>
    <dbReference type="NCBI Taxonomy" id="2530374"/>
    <lineage>
        <taxon>Bacteria</taxon>
        <taxon>Bacillati</taxon>
        <taxon>Actinomycetota</taxon>
        <taxon>Actinomycetes</taxon>
        <taxon>Jiangellales</taxon>
        <taxon>Jiangellaceae</taxon>
        <taxon>Jiangella</taxon>
    </lineage>
</organism>
<comment type="caution">
    <text evidence="1">The sequence shown here is derived from an EMBL/GenBank/DDBJ whole genome shotgun (WGS) entry which is preliminary data.</text>
</comment>
<evidence type="ECO:0000313" key="1">
    <source>
        <dbReference type="EMBL" id="TDC51880.1"/>
    </source>
</evidence>
<gene>
    <name evidence="1" type="ORF">E1212_10755</name>
</gene>
<dbReference type="AlphaFoldDB" id="A0A4R4RQ21"/>
<protein>
    <submittedName>
        <fullName evidence="1">Uncharacterized protein</fullName>
    </submittedName>
</protein>
<dbReference type="Proteomes" id="UP000295621">
    <property type="component" value="Unassembled WGS sequence"/>
</dbReference>
<name>A0A4R4RQ21_9ACTN</name>
<dbReference type="RefSeq" id="WP_131982159.1">
    <property type="nucleotide sequence ID" value="NZ_SMKL01000019.1"/>
</dbReference>
<reference evidence="1 2" key="1">
    <citation type="submission" date="2019-02" db="EMBL/GenBank/DDBJ databases">
        <title>Draft genome sequences of novel Actinobacteria.</title>
        <authorList>
            <person name="Sahin N."/>
            <person name="Ay H."/>
            <person name="Saygin H."/>
        </authorList>
    </citation>
    <scope>NUCLEOTIDE SEQUENCE [LARGE SCALE GENOMIC DNA]</scope>
    <source>
        <strain evidence="1 2">KC603</strain>
    </source>
</reference>